<evidence type="ECO:0000256" key="1">
    <source>
        <dbReference type="SAM" id="MobiDB-lite"/>
    </source>
</evidence>
<dbReference type="AlphaFoldDB" id="A0A699J3M7"/>
<gene>
    <name evidence="2" type="ORF">Tci_581269</name>
</gene>
<comment type="caution">
    <text evidence="2">The sequence shown here is derived from an EMBL/GenBank/DDBJ whole genome shotgun (WGS) entry which is preliminary data.</text>
</comment>
<dbReference type="EMBL" id="BKCJ010367805">
    <property type="protein sequence ID" value="GFA09297.1"/>
    <property type="molecule type" value="Genomic_DNA"/>
</dbReference>
<accession>A0A699J3M7</accession>
<organism evidence="2">
    <name type="scientific">Tanacetum cinerariifolium</name>
    <name type="common">Dalmatian daisy</name>
    <name type="synonym">Chrysanthemum cinerariifolium</name>
    <dbReference type="NCBI Taxonomy" id="118510"/>
    <lineage>
        <taxon>Eukaryota</taxon>
        <taxon>Viridiplantae</taxon>
        <taxon>Streptophyta</taxon>
        <taxon>Embryophyta</taxon>
        <taxon>Tracheophyta</taxon>
        <taxon>Spermatophyta</taxon>
        <taxon>Magnoliopsida</taxon>
        <taxon>eudicotyledons</taxon>
        <taxon>Gunneridae</taxon>
        <taxon>Pentapetalae</taxon>
        <taxon>asterids</taxon>
        <taxon>campanulids</taxon>
        <taxon>Asterales</taxon>
        <taxon>Asteraceae</taxon>
        <taxon>Asteroideae</taxon>
        <taxon>Anthemideae</taxon>
        <taxon>Anthemidinae</taxon>
        <taxon>Tanacetum</taxon>
    </lineage>
</organism>
<evidence type="ECO:0000313" key="2">
    <source>
        <dbReference type="EMBL" id="GFA09297.1"/>
    </source>
</evidence>
<proteinExistence type="predicted"/>
<feature type="compositionally biased region" description="Low complexity" evidence="1">
    <location>
        <begin position="193"/>
        <end position="207"/>
    </location>
</feature>
<feature type="non-terminal residue" evidence="2">
    <location>
        <position position="1"/>
    </location>
</feature>
<name>A0A699J3M7_TANCI</name>
<reference evidence="2" key="1">
    <citation type="journal article" date="2019" name="Sci. Rep.">
        <title>Draft genome of Tanacetum cinerariifolium, the natural source of mosquito coil.</title>
        <authorList>
            <person name="Yamashiro T."/>
            <person name="Shiraishi A."/>
            <person name="Satake H."/>
            <person name="Nakayama K."/>
        </authorList>
    </citation>
    <scope>NUCLEOTIDE SEQUENCE</scope>
</reference>
<protein>
    <submittedName>
        <fullName evidence="2">Uncharacterized protein</fullName>
    </submittedName>
</protein>
<sequence>VKDPKSKDLSSGIRAIWRTLLKKTTFLHTRLTLFVSLDSLSTQVVSAAKLPILNPNEFDFWKIRIEQYFLMTDYLLWEVILNGDSPVPTIVVEGNTKQNLAFVSSSNIDSTTDLVSAAASGFAVYAKLPIDVDDLEEMDLRWQMAMLTMRARRKGHFTKECRSPKDSKRNGSYDWSYQAKEEPANFALMAFSPSSSSSDNELSPSKPAQDLSHTNRPSAPIIEDQPAETSILIATPKPLSLKSNRSGKRKNRKTCFLCKSVDHLISAAVPKFMVTRPRLAHPIVTKSKSPIRRHITHSQSLKASNSPPRVTVVQAPVVSAAQGMKGKWGNPEYALKDKGVIDSGCS</sequence>
<feature type="region of interest" description="Disordered" evidence="1">
    <location>
        <begin position="193"/>
        <end position="224"/>
    </location>
</feature>